<evidence type="ECO:0000256" key="1">
    <source>
        <dbReference type="ARBA" id="ARBA00006139"/>
    </source>
</evidence>
<proteinExistence type="inferred from homology"/>
<dbReference type="PANTHER" id="PTHR33695:SF1">
    <property type="entry name" value="LIPOPROTEIN SIGNAL PEPTIDASE"/>
    <property type="match status" value="1"/>
</dbReference>
<keyword evidence="5 9" id="KW-0064">Aspartyl protease</keyword>
<keyword evidence="2 9" id="KW-1003">Cell membrane</keyword>
<protein>
    <recommendedName>
        <fullName evidence="9">Lipoprotein signal peptidase</fullName>
        <ecNumber evidence="9">3.4.23.36</ecNumber>
    </recommendedName>
    <alternativeName>
        <fullName evidence="9">Prolipoprotein signal peptidase</fullName>
    </alternativeName>
    <alternativeName>
        <fullName evidence="9">Signal peptidase II</fullName>
        <shortName evidence="9">SPase II</shortName>
    </alternativeName>
</protein>
<dbReference type="RefSeq" id="WP_413780036.1">
    <property type="nucleotide sequence ID" value="NZ_JAUOZS010000001.1"/>
</dbReference>
<evidence type="ECO:0000256" key="3">
    <source>
        <dbReference type="ARBA" id="ARBA00022670"/>
    </source>
</evidence>
<evidence type="ECO:0000313" key="11">
    <source>
        <dbReference type="EMBL" id="MDT8901528.1"/>
    </source>
</evidence>
<dbReference type="PANTHER" id="PTHR33695">
    <property type="entry name" value="LIPOPROTEIN SIGNAL PEPTIDASE"/>
    <property type="match status" value="1"/>
</dbReference>
<comment type="pathway">
    <text evidence="9">Protein modification; lipoprotein biosynthesis (signal peptide cleavage).</text>
</comment>
<evidence type="ECO:0000256" key="8">
    <source>
        <dbReference type="ARBA" id="ARBA00023136"/>
    </source>
</evidence>
<dbReference type="InterPro" id="IPR001872">
    <property type="entry name" value="Peptidase_A8"/>
</dbReference>
<dbReference type="NCBIfam" id="TIGR00077">
    <property type="entry name" value="lspA"/>
    <property type="match status" value="1"/>
</dbReference>
<feature type="transmembrane region" description="Helical" evidence="9">
    <location>
        <begin position="117"/>
        <end position="140"/>
    </location>
</feature>
<keyword evidence="12" id="KW-1185">Reference proteome</keyword>
<dbReference type="HAMAP" id="MF_00161">
    <property type="entry name" value="LspA"/>
    <property type="match status" value="1"/>
</dbReference>
<gene>
    <name evidence="9 11" type="primary">lspA</name>
    <name evidence="11" type="ORF">Q4T40_09770</name>
</gene>
<comment type="subcellular location">
    <subcellularLocation>
        <location evidence="9">Cell membrane</location>
        <topology evidence="9">Multi-pass membrane protein</topology>
    </subcellularLocation>
</comment>
<evidence type="ECO:0000256" key="9">
    <source>
        <dbReference type="HAMAP-Rule" id="MF_00161"/>
    </source>
</evidence>
<evidence type="ECO:0000256" key="7">
    <source>
        <dbReference type="ARBA" id="ARBA00022989"/>
    </source>
</evidence>
<sequence length="157" mass="16748">MPIIILALAVIALDQVSKAYLQANMAPGASVPVIPGIFHITYVLNPGAAFGILEHQRWFFVAVALLLLAVIVYLYPRIPAGYGLLRLGVALQTGGAAGNAIDRLKTGYVVDFFDFRVWPVFNVADIAIVVGVALIVYSILFPPGRKADEDDGGDAPV</sequence>
<dbReference type="GO" id="GO:0004190">
    <property type="term" value="F:aspartic-type endopeptidase activity"/>
    <property type="evidence" value="ECO:0007669"/>
    <property type="project" value="UniProtKB-EC"/>
</dbReference>
<evidence type="ECO:0000256" key="4">
    <source>
        <dbReference type="ARBA" id="ARBA00022692"/>
    </source>
</evidence>
<dbReference type="PRINTS" id="PR00781">
    <property type="entry name" value="LIPOSIGPTASE"/>
</dbReference>
<comment type="function">
    <text evidence="9">This protein specifically catalyzes the removal of signal peptides from prolipoproteins.</text>
</comment>
<evidence type="ECO:0000313" key="12">
    <source>
        <dbReference type="Proteomes" id="UP001254848"/>
    </source>
</evidence>
<evidence type="ECO:0000256" key="2">
    <source>
        <dbReference type="ARBA" id="ARBA00022475"/>
    </source>
</evidence>
<evidence type="ECO:0000256" key="10">
    <source>
        <dbReference type="RuleBase" id="RU004181"/>
    </source>
</evidence>
<dbReference type="EC" id="3.4.23.36" evidence="9"/>
<keyword evidence="3 9" id="KW-0645">Protease</keyword>
<comment type="catalytic activity">
    <reaction evidence="9">
        <text>Release of signal peptides from bacterial membrane prolipoproteins. Hydrolyzes -Xaa-Yaa-Zaa-|-(S,diacylglyceryl)Cys-, in which Xaa is hydrophobic (preferably Leu), and Yaa (Ala or Ser) and Zaa (Gly or Ala) have small, neutral side chains.</text>
        <dbReference type="EC" id="3.4.23.36"/>
    </reaction>
</comment>
<keyword evidence="6 9" id="KW-0378">Hydrolase</keyword>
<dbReference type="Pfam" id="PF01252">
    <property type="entry name" value="Peptidase_A8"/>
    <property type="match status" value="1"/>
</dbReference>
<organism evidence="11 12">
    <name type="scientific">Anaeroselena agilis</name>
    <dbReference type="NCBI Taxonomy" id="3063788"/>
    <lineage>
        <taxon>Bacteria</taxon>
        <taxon>Bacillati</taxon>
        <taxon>Bacillota</taxon>
        <taxon>Negativicutes</taxon>
        <taxon>Acetonemataceae</taxon>
        <taxon>Anaeroselena</taxon>
    </lineage>
</organism>
<dbReference type="EMBL" id="JAUOZS010000001">
    <property type="protein sequence ID" value="MDT8901528.1"/>
    <property type="molecule type" value="Genomic_DNA"/>
</dbReference>
<feature type="transmembrane region" description="Helical" evidence="9">
    <location>
        <begin position="29"/>
        <end position="51"/>
    </location>
</feature>
<evidence type="ECO:0000256" key="5">
    <source>
        <dbReference type="ARBA" id="ARBA00022750"/>
    </source>
</evidence>
<dbReference type="Proteomes" id="UP001254848">
    <property type="component" value="Unassembled WGS sequence"/>
</dbReference>
<name>A0ABU3NXI8_9FIRM</name>
<evidence type="ECO:0000256" key="6">
    <source>
        <dbReference type="ARBA" id="ARBA00022801"/>
    </source>
</evidence>
<keyword evidence="8 9" id="KW-0472">Membrane</keyword>
<accession>A0ABU3NXI8</accession>
<keyword evidence="7 9" id="KW-1133">Transmembrane helix</keyword>
<comment type="caution">
    <text evidence="11">The sequence shown here is derived from an EMBL/GenBank/DDBJ whole genome shotgun (WGS) entry which is preliminary data.</text>
</comment>
<feature type="active site" evidence="9">
    <location>
        <position position="125"/>
    </location>
</feature>
<feature type="transmembrane region" description="Helical" evidence="9">
    <location>
        <begin position="58"/>
        <end position="76"/>
    </location>
</feature>
<comment type="similarity">
    <text evidence="1 9 10">Belongs to the peptidase A8 family.</text>
</comment>
<comment type="caution">
    <text evidence="9">Lacks conserved residue(s) required for the propagation of feature annotation.</text>
</comment>
<feature type="active site" evidence="9">
    <location>
        <position position="111"/>
    </location>
</feature>
<keyword evidence="4 9" id="KW-0812">Transmembrane</keyword>
<reference evidence="11 12" key="1">
    <citation type="submission" date="2023-07" db="EMBL/GenBank/DDBJ databases">
        <title>The novel representative of Negativicutes class, Anaeroselena agilis gen. nov. sp. nov.</title>
        <authorList>
            <person name="Prokofeva M.I."/>
            <person name="Elcheninov A.G."/>
            <person name="Klyukina A."/>
            <person name="Kublanov I.V."/>
            <person name="Frolov E.N."/>
            <person name="Podosokorskaya O.A."/>
        </authorList>
    </citation>
    <scope>NUCLEOTIDE SEQUENCE [LARGE SCALE GENOMIC DNA]</scope>
    <source>
        <strain evidence="11 12">4137-cl</strain>
    </source>
</reference>